<accession>A0A5J4YLA3</accession>
<dbReference type="SUPFAM" id="SSF88697">
    <property type="entry name" value="PUA domain-like"/>
    <property type="match status" value="1"/>
</dbReference>
<dbReference type="AlphaFoldDB" id="A0A5J4YLA3"/>
<proteinExistence type="predicted"/>
<dbReference type="InterPro" id="IPR015947">
    <property type="entry name" value="PUA-like_sf"/>
</dbReference>
<comment type="caution">
    <text evidence="1">The sequence shown here is derived from an EMBL/GenBank/DDBJ whole genome shotgun (WGS) entry which is preliminary data.</text>
</comment>
<dbReference type="Gene3D" id="3.10.400.10">
    <property type="entry name" value="Sulfate adenylyltransferase"/>
    <property type="match status" value="1"/>
</dbReference>
<sequence>MEWMRVLAQGWMTPSRFPREPDMAQFVRTGRLGDKGLGTLCGVPPVLCLSDDDSRMDNRSLARDRALLLYAPQDHDKEIPLALLLAPSAYPDDRRKHLLQAFGNLDLPGVAYAQYVRDRQIAWLVGGEFVPLAHMCEDIETDPSAGHDIIQTREQLRNVLVQNEADSIAVLETNALLDDDSDFLLGSRIHMLRQNGFQAPLAVVLIPKAATSASAPHWRDRLRHAQQHQWSSISPVPHIVLLPGPARYALDFVSLLPDSPSNCIARAIKLKP</sequence>
<name>A0A5J4YLA3_PORPP</name>
<evidence type="ECO:0000313" key="2">
    <source>
        <dbReference type="Proteomes" id="UP000324585"/>
    </source>
</evidence>
<evidence type="ECO:0000313" key="1">
    <source>
        <dbReference type="EMBL" id="KAA8491762.1"/>
    </source>
</evidence>
<keyword evidence="2" id="KW-1185">Reference proteome</keyword>
<dbReference type="Proteomes" id="UP000324585">
    <property type="component" value="Unassembled WGS sequence"/>
</dbReference>
<dbReference type="EMBL" id="VRMN01000011">
    <property type="protein sequence ID" value="KAA8491762.1"/>
    <property type="molecule type" value="Genomic_DNA"/>
</dbReference>
<gene>
    <name evidence="1" type="ORF">FVE85_8244</name>
</gene>
<reference evidence="2" key="1">
    <citation type="journal article" date="2019" name="Nat. Commun.">
        <title>Expansion of phycobilisome linker gene families in mesophilic red algae.</title>
        <authorList>
            <person name="Lee J."/>
            <person name="Kim D."/>
            <person name="Bhattacharya D."/>
            <person name="Yoon H.S."/>
        </authorList>
    </citation>
    <scope>NUCLEOTIDE SEQUENCE [LARGE SCALE GENOMIC DNA]</scope>
    <source>
        <strain evidence="2">CCMP 1328</strain>
    </source>
</reference>
<protein>
    <submittedName>
        <fullName evidence="1">Uncharacterized protein</fullName>
    </submittedName>
</protein>
<organism evidence="1 2">
    <name type="scientific">Porphyridium purpureum</name>
    <name type="common">Red alga</name>
    <name type="synonym">Porphyridium cruentum</name>
    <dbReference type="NCBI Taxonomy" id="35688"/>
    <lineage>
        <taxon>Eukaryota</taxon>
        <taxon>Rhodophyta</taxon>
        <taxon>Bangiophyceae</taxon>
        <taxon>Porphyridiales</taxon>
        <taxon>Porphyridiaceae</taxon>
        <taxon>Porphyridium</taxon>
    </lineage>
</organism>